<evidence type="ECO:0000259" key="4">
    <source>
        <dbReference type="Pfam" id="PF03364"/>
    </source>
</evidence>
<dbReference type="SUPFAM" id="SSF55961">
    <property type="entry name" value="Bet v1-like"/>
    <property type="match status" value="1"/>
</dbReference>
<protein>
    <recommendedName>
        <fullName evidence="4">Coenzyme Q-binding protein COQ10 START domain-containing protein</fullName>
    </recommendedName>
</protein>
<proteinExistence type="inferred from homology"/>
<comment type="function">
    <text evidence="3">Required for the function of coenzyme Q in the respiratory chain. May serve as a chaperone or may be involved in the transport of Q6 from its site of synthesis to the catalytic sites of the respiratory complexes.</text>
</comment>
<keyword evidence="6" id="KW-1185">Reference proteome</keyword>
<dbReference type="InterPro" id="IPR023393">
    <property type="entry name" value="START-like_dom_sf"/>
</dbReference>
<name>A0A6A5WA72_9PLEO</name>
<evidence type="ECO:0000256" key="1">
    <source>
        <dbReference type="ARBA" id="ARBA00006885"/>
    </source>
</evidence>
<dbReference type="OrthoDB" id="292693at2759"/>
<accession>A0A6A5WA72</accession>
<dbReference type="Gene3D" id="3.30.530.20">
    <property type="match status" value="1"/>
</dbReference>
<feature type="domain" description="Coenzyme Q-binding protein COQ10 START" evidence="4">
    <location>
        <begin position="60"/>
        <end position="216"/>
    </location>
</feature>
<comment type="similarity">
    <text evidence="1">Belongs to the COQ10 family.</text>
</comment>
<dbReference type="Pfam" id="PF03364">
    <property type="entry name" value="Polyketide_cyc"/>
    <property type="match status" value="1"/>
</dbReference>
<evidence type="ECO:0000313" key="5">
    <source>
        <dbReference type="EMBL" id="KAF1998028.1"/>
    </source>
</evidence>
<comment type="subunit">
    <text evidence="2">Interacts with coenzyme Q.</text>
</comment>
<evidence type="ECO:0000256" key="3">
    <source>
        <dbReference type="ARBA" id="ARBA00024947"/>
    </source>
</evidence>
<dbReference type="EMBL" id="ML977607">
    <property type="protein sequence ID" value="KAF1998028.1"/>
    <property type="molecule type" value="Genomic_DNA"/>
</dbReference>
<evidence type="ECO:0000256" key="2">
    <source>
        <dbReference type="ARBA" id="ARBA00011814"/>
    </source>
</evidence>
<evidence type="ECO:0000313" key="6">
    <source>
        <dbReference type="Proteomes" id="UP000799779"/>
    </source>
</evidence>
<gene>
    <name evidence="5" type="ORF">P154DRAFT_524345</name>
</gene>
<dbReference type="GO" id="GO:0048039">
    <property type="term" value="F:ubiquinone binding"/>
    <property type="evidence" value="ECO:0007669"/>
    <property type="project" value="InterPro"/>
</dbReference>
<sequence length="235" mass="26038">MATTKLLRPRIHTYVQPKTLTPHHQRRNFFDTLSSLANPLSTSAPQTLTASRTLPYPHLPIYTIIADISSYSAFVPYCQSSLVTAWSSPDKVYNKRWPSEAEVTVGWGSLTEKYISQQFCVPGRVVESIGGSVTTSLSKDEITHHLEGRSDSERKRSNGGESLLSHLRSKWTVESLDASKTHVRLDLEFAFANPLYATLSAGVAPKVADLMVQAFEGRVDALLKHRPELTGNKLG</sequence>
<dbReference type="AlphaFoldDB" id="A0A6A5WA72"/>
<dbReference type="Proteomes" id="UP000799779">
    <property type="component" value="Unassembled WGS sequence"/>
</dbReference>
<reference evidence="5" key="1">
    <citation type="journal article" date="2020" name="Stud. Mycol.">
        <title>101 Dothideomycetes genomes: a test case for predicting lifestyles and emergence of pathogens.</title>
        <authorList>
            <person name="Haridas S."/>
            <person name="Albert R."/>
            <person name="Binder M."/>
            <person name="Bloem J."/>
            <person name="Labutti K."/>
            <person name="Salamov A."/>
            <person name="Andreopoulos B."/>
            <person name="Baker S."/>
            <person name="Barry K."/>
            <person name="Bills G."/>
            <person name="Bluhm B."/>
            <person name="Cannon C."/>
            <person name="Castanera R."/>
            <person name="Culley D."/>
            <person name="Daum C."/>
            <person name="Ezra D."/>
            <person name="Gonzalez J."/>
            <person name="Henrissat B."/>
            <person name="Kuo A."/>
            <person name="Liang C."/>
            <person name="Lipzen A."/>
            <person name="Lutzoni F."/>
            <person name="Magnuson J."/>
            <person name="Mondo S."/>
            <person name="Nolan M."/>
            <person name="Ohm R."/>
            <person name="Pangilinan J."/>
            <person name="Park H.-J."/>
            <person name="Ramirez L."/>
            <person name="Alfaro M."/>
            <person name="Sun H."/>
            <person name="Tritt A."/>
            <person name="Yoshinaga Y."/>
            <person name="Zwiers L.-H."/>
            <person name="Turgeon B."/>
            <person name="Goodwin S."/>
            <person name="Spatafora J."/>
            <person name="Crous P."/>
            <person name="Grigoriev I."/>
        </authorList>
    </citation>
    <scope>NUCLEOTIDE SEQUENCE</scope>
    <source>
        <strain evidence="5">CBS 123094</strain>
    </source>
</reference>
<dbReference type="InterPro" id="IPR005031">
    <property type="entry name" value="COQ10_START"/>
</dbReference>
<dbReference type="GO" id="GO:0005739">
    <property type="term" value="C:mitochondrion"/>
    <property type="evidence" value="ECO:0007669"/>
    <property type="project" value="TreeGrafter"/>
</dbReference>
<dbReference type="GO" id="GO:0045333">
    <property type="term" value="P:cellular respiration"/>
    <property type="evidence" value="ECO:0007669"/>
    <property type="project" value="InterPro"/>
</dbReference>
<dbReference type="CDD" id="cd07813">
    <property type="entry name" value="COQ10p_like"/>
    <property type="match status" value="1"/>
</dbReference>
<dbReference type="InterPro" id="IPR044996">
    <property type="entry name" value="COQ10-like"/>
</dbReference>
<organism evidence="5 6">
    <name type="scientific">Amniculicola lignicola CBS 123094</name>
    <dbReference type="NCBI Taxonomy" id="1392246"/>
    <lineage>
        <taxon>Eukaryota</taxon>
        <taxon>Fungi</taxon>
        <taxon>Dikarya</taxon>
        <taxon>Ascomycota</taxon>
        <taxon>Pezizomycotina</taxon>
        <taxon>Dothideomycetes</taxon>
        <taxon>Pleosporomycetidae</taxon>
        <taxon>Pleosporales</taxon>
        <taxon>Amniculicolaceae</taxon>
        <taxon>Amniculicola</taxon>
    </lineage>
</organism>
<dbReference type="PANTHER" id="PTHR12901:SF10">
    <property type="entry name" value="COENZYME Q-BINDING PROTEIN COQ10, MITOCHONDRIAL"/>
    <property type="match status" value="1"/>
</dbReference>
<dbReference type="PANTHER" id="PTHR12901">
    <property type="entry name" value="SPERM PROTEIN HOMOLOG"/>
    <property type="match status" value="1"/>
</dbReference>